<keyword evidence="1" id="KW-0521">NADP</keyword>
<evidence type="ECO:0000256" key="2">
    <source>
        <dbReference type="ARBA" id="ARBA00023002"/>
    </source>
</evidence>
<dbReference type="KEGG" id="yti:FNA67_10275"/>
<dbReference type="AlphaFoldDB" id="A0A5B9DNH0"/>
<dbReference type="InterPro" id="IPR013154">
    <property type="entry name" value="ADH-like_N"/>
</dbReference>
<accession>A0A5B9DNH0</accession>
<dbReference type="GO" id="GO:0035925">
    <property type="term" value="F:mRNA 3'-UTR AU-rich region binding"/>
    <property type="evidence" value="ECO:0007669"/>
    <property type="project" value="TreeGrafter"/>
</dbReference>
<dbReference type="Pfam" id="PF08240">
    <property type="entry name" value="ADH_N"/>
    <property type="match status" value="1"/>
</dbReference>
<feature type="domain" description="Enoyl reductase (ER)" evidence="3">
    <location>
        <begin position="11"/>
        <end position="321"/>
    </location>
</feature>
<dbReference type="FunFam" id="3.40.50.720:FF:000053">
    <property type="entry name" value="Quinone oxidoreductase 1"/>
    <property type="match status" value="1"/>
</dbReference>
<evidence type="ECO:0000256" key="1">
    <source>
        <dbReference type="ARBA" id="ARBA00022857"/>
    </source>
</evidence>
<name>A0A5B9DNH0_9HYPH</name>
<dbReference type="PANTHER" id="PTHR48106">
    <property type="entry name" value="QUINONE OXIDOREDUCTASE PIG3-RELATED"/>
    <property type="match status" value="1"/>
</dbReference>
<dbReference type="PANTHER" id="PTHR48106:SF13">
    <property type="entry name" value="QUINONE OXIDOREDUCTASE-RELATED"/>
    <property type="match status" value="1"/>
</dbReference>
<dbReference type="EMBL" id="CP041690">
    <property type="protein sequence ID" value="QEE20532.1"/>
    <property type="molecule type" value="Genomic_DNA"/>
</dbReference>
<dbReference type="Proteomes" id="UP000321062">
    <property type="component" value="Chromosome"/>
</dbReference>
<dbReference type="Pfam" id="PF00107">
    <property type="entry name" value="ADH_zinc_N"/>
    <property type="match status" value="1"/>
</dbReference>
<dbReference type="GO" id="GO:0003960">
    <property type="term" value="F:quinone reductase (NADPH) activity"/>
    <property type="evidence" value="ECO:0007669"/>
    <property type="project" value="InterPro"/>
</dbReference>
<gene>
    <name evidence="4" type="ORF">FNA67_10275</name>
</gene>
<dbReference type="CDD" id="cd05286">
    <property type="entry name" value="QOR2"/>
    <property type="match status" value="1"/>
</dbReference>
<dbReference type="InterPro" id="IPR013149">
    <property type="entry name" value="ADH-like_C"/>
</dbReference>
<sequence>MTKAIVVRTNGGPEVLKLEDWEVGEPGPGQIRIRQHAIGLNFVDTYQRSGLYKRDMPFVAGNEAAGEVTAVGADVTEFKVGDRVAYQGEPGAYAEERLIFANRVAPLPDGIDYETAAAVGLKGATAYYLLFMTHALKKDETILFQAAAGGMGLIACQWAHALGARVIGTAGSDEKVALAKANGCDEVINYRTEDFVDRVRQLTGGQGVDVVYDGVGKDTFEGGLDCLKPRGLMVSFGNASGPVSIPNLGILATKGSLYVTRPTGGTYWRKTEDYRAGLAAVYQAVLDGMIKVAVHHRFALADAAEAHRALEGRQTTGSVVLLP</sequence>
<dbReference type="SUPFAM" id="SSF50129">
    <property type="entry name" value="GroES-like"/>
    <property type="match status" value="1"/>
</dbReference>
<dbReference type="GO" id="GO:0005829">
    <property type="term" value="C:cytosol"/>
    <property type="evidence" value="ECO:0007669"/>
    <property type="project" value="TreeGrafter"/>
</dbReference>
<dbReference type="RefSeq" id="WP_049707961.1">
    <property type="nucleotide sequence ID" value="NZ_BMFM01000001.1"/>
</dbReference>
<evidence type="ECO:0000313" key="5">
    <source>
        <dbReference type="Proteomes" id="UP000321062"/>
    </source>
</evidence>
<dbReference type="Gene3D" id="3.90.180.10">
    <property type="entry name" value="Medium-chain alcohol dehydrogenases, catalytic domain"/>
    <property type="match status" value="1"/>
</dbReference>
<dbReference type="InterPro" id="IPR020843">
    <property type="entry name" value="ER"/>
</dbReference>
<dbReference type="OrthoDB" id="9805883at2"/>
<protein>
    <submittedName>
        <fullName evidence="4">Quinone oxidoreductase</fullName>
    </submittedName>
</protein>
<reference evidence="4 5" key="1">
    <citation type="journal article" date="2015" name="Int. J. Syst. Evol. Microbiol.">
        <title>Youhaiella tibetensis gen. nov., sp. nov., isolated from subsurface sediment.</title>
        <authorList>
            <person name="Wang Y.X."/>
            <person name="Huang F.Q."/>
            <person name="Nogi Y."/>
            <person name="Pang S.J."/>
            <person name="Wang P.K."/>
            <person name="Lv J."/>
        </authorList>
    </citation>
    <scope>NUCLEOTIDE SEQUENCE [LARGE SCALE GENOMIC DNA]</scope>
    <source>
        <strain evidence="5">fig4</strain>
    </source>
</reference>
<keyword evidence="2" id="KW-0560">Oxidoreductase</keyword>
<evidence type="ECO:0000313" key="4">
    <source>
        <dbReference type="EMBL" id="QEE20532.1"/>
    </source>
</evidence>
<dbReference type="SMART" id="SM00829">
    <property type="entry name" value="PKS_ER"/>
    <property type="match status" value="1"/>
</dbReference>
<evidence type="ECO:0000259" key="3">
    <source>
        <dbReference type="SMART" id="SM00829"/>
    </source>
</evidence>
<dbReference type="GO" id="GO:0070402">
    <property type="term" value="F:NADPH binding"/>
    <property type="evidence" value="ECO:0007669"/>
    <property type="project" value="TreeGrafter"/>
</dbReference>
<proteinExistence type="predicted"/>
<dbReference type="InterPro" id="IPR047618">
    <property type="entry name" value="QOR-like"/>
</dbReference>
<dbReference type="SUPFAM" id="SSF51735">
    <property type="entry name" value="NAD(P)-binding Rossmann-fold domains"/>
    <property type="match status" value="1"/>
</dbReference>
<dbReference type="NCBIfam" id="NF008024">
    <property type="entry name" value="PRK10754.1"/>
    <property type="match status" value="1"/>
</dbReference>
<dbReference type="Gene3D" id="3.40.50.720">
    <property type="entry name" value="NAD(P)-binding Rossmann-like Domain"/>
    <property type="match status" value="1"/>
</dbReference>
<keyword evidence="5" id="KW-1185">Reference proteome</keyword>
<dbReference type="InterPro" id="IPR036291">
    <property type="entry name" value="NAD(P)-bd_dom_sf"/>
</dbReference>
<dbReference type="InterPro" id="IPR011032">
    <property type="entry name" value="GroES-like_sf"/>
</dbReference>
<organism evidence="4 5">
    <name type="scientific">Paradevosia tibetensis</name>
    <dbReference type="NCBI Taxonomy" id="1447062"/>
    <lineage>
        <taxon>Bacteria</taxon>
        <taxon>Pseudomonadati</taxon>
        <taxon>Pseudomonadota</taxon>
        <taxon>Alphaproteobacteria</taxon>
        <taxon>Hyphomicrobiales</taxon>
        <taxon>Devosiaceae</taxon>
        <taxon>Paradevosia</taxon>
    </lineage>
</organism>